<evidence type="ECO:0000313" key="2">
    <source>
        <dbReference type="EMBL" id="AEA38990.1"/>
    </source>
</evidence>
<dbReference type="RefSeq" id="XP_003239888.1">
    <property type="nucleotide sequence ID" value="XM_003239840.1"/>
</dbReference>
<dbReference type="AlphaFoldDB" id="F2HI66"/>
<accession>F2HI66</accession>
<sequence length="229" mass="27981">MLNKNIKNIQRLFLFCKKLKTKTLIGINCKKNFKTNFIAKFFQNTTYNSRILFNFNKKELFFEIKYHILSQKNVSFLYLNLKKKKIWILNTFYCITYKLFLLDVYFFDNYSWLNNFQKICQPILIFDIFFDKKIHLNIFKLLFMNIFSFSYDCMGKYTADRVILLTYFNFKILLKIFRIFFLEKKNTKVSKNFILLETGPTFVFTPAKVWNNFFLKHNTMFGYHKKLLP</sequence>
<feature type="transmembrane region" description="Helical" evidence="1">
    <location>
        <begin position="162"/>
        <end position="181"/>
    </location>
</feature>
<organism evidence="2 3">
    <name type="scientific">Cryptomonas paramaecium</name>
    <dbReference type="NCBI Taxonomy" id="2898"/>
    <lineage>
        <taxon>Eukaryota</taxon>
        <taxon>Cryptophyceae</taxon>
        <taxon>Cryptomonadales</taxon>
        <taxon>Cryptomonadaceae</taxon>
        <taxon>Cryptomonas</taxon>
    </lineage>
</organism>
<keyword evidence="1" id="KW-0472">Membrane</keyword>
<dbReference type="EMBL" id="CP002174">
    <property type="protein sequence ID" value="AEA38990.1"/>
    <property type="molecule type" value="Genomic_DNA"/>
</dbReference>
<evidence type="ECO:0000256" key="1">
    <source>
        <dbReference type="SAM" id="Phobius"/>
    </source>
</evidence>
<name>F2HI66_9CRYP</name>
<keyword evidence="2" id="KW-0542">Nucleomorph</keyword>
<keyword evidence="1" id="KW-1133">Transmembrane helix</keyword>
<evidence type="ECO:0000313" key="3">
    <source>
        <dbReference type="Proteomes" id="UP000243423"/>
    </source>
</evidence>
<gene>
    <name evidence="2" type="primary">brx1</name>
    <name evidence="2" type="ORF">CPARA_3gp332</name>
</gene>
<keyword evidence="1" id="KW-0812">Transmembrane</keyword>
<feature type="transmembrane region" description="Helical" evidence="1">
    <location>
        <begin position="86"/>
        <end position="107"/>
    </location>
</feature>
<dbReference type="Proteomes" id="UP000243423">
    <property type="component" value="Nucleomorph 3"/>
</dbReference>
<proteinExistence type="predicted"/>
<protein>
    <submittedName>
        <fullName evidence="2">Ribosome biogenesis protein BRX1</fullName>
    </submittedName>
</protein>
<reference evidence="2 3" key="1">
    <citation type="journal article" date="2011" name="Genome Biol. Evol.">
        <title>Complete nucleomorph genome sequence of the nonphotosynthetic alga Cryptomonas paramecium reveals a core nucleomorph gene set.</title>
        <authorList>
            <person name="Tanifuji G."/>
            <person name="Onodera N.T."/>
            <person name="Wheeler T.J."/>
            <person name="Dlutek M."/>
            <person name="Donaher N."/>
            <person name="Archibald J.M."/>
        </authorList>
    </citation>
    <scope>NUCLEOTIDE SEQUENCE [LARGE SCALE GENOMIC DNA]</scope>
    <source>
        <strain evidence="2 3">CCAP977/2A</strain>
    </source>
</reference>
<geneLocation type="nucleomorph" evidence="2"/>
<dbReference type="GeneID" id="10447397"/>